<gene>
    <name evidence="1" type="ORF">FO013_04935</name>
</gene>
<organism evidence="1 2">
    <name type="scientific">Brevibacterium aurantiacum</name>
    <dbReference type="NCBI Taxonomy" id="273384"/>
    <lineage>
        <taxon>Bacteria</taxon>
        <taxon>Bacillati</taxon>
        <taxon>Actinomycetota</taxon>
        <taxon>Actinomycetes</taxon>
        <taxon>Micrococcales</taxon>
        <taxon>Brevibacteriaceae</taxon>
        <taxon>Brevibacterium</taxon>
    </lineage>
</organism>
<dbReference type="Proteomes" id="UP000316406">
    <property type="component" value="Unassembled WGS sequence"/>
</dbReference>
<dbReference type="RefSeq" id="WP_143921480.1">
    <property type="nucleotide sequence ID" value="NZ_VLTK01000003.1"/>
</dbReference>
<dbReference type="EMBL" id="VLTK01000003">
    <property type="protein sequence ID" value="TSI17562.1"/>
    <property type="molecule type" value="Genomic_DNA"/>
</dbReference>
<reference evidence="1 2" key="1">
    <citation type="submission" date="2019-07" db="EMBL/GenBank/DDBJ databases">
        <title>Draft genome sequence of Brevibacterium aurantiacum XU54 isolated from Xinjiang China.</title>
        <authorList>
            <person name="Xu X."/>
        </authorList>
    </citation>
    <scope>NUCLEOTIDE SEQUENCE [LARGE SCALE GENOMIC DNA]</scope>
    <source>
        <strain evidence="1 2">XU54</strain>
    </source>
</reference>
<evidence type="ECO:0000313" key="1">
    <source>
        <dbReference type="EMBL" id="TSI17562.1"/>
    </source>
</evidence>
<name>A0A556CJG1_BREAU</name>
<keyword evidence="2" id="KW-1185">Reference proteome</keyword>
<protein>
    <submittedName>
        <fullName evidence="1">Uncharacterized protein</fullName>
    </submittedName>
</protein>
<evidence type="ECO:0000313" key="2">
    <source>
        <dbReference type="Proteomes" id="UP000316406"/>
    </source>
</evidence>
<proteinExistence type="predicted"/>
<dbReference type="AlphaFoldDB" id="A0A556CJG1"/>
<comment type="caution">
    <text evidence="1">The sequence shown here is derived from an EMBL/GenBank/DDBJ whole genome shotgun (WGS) entry which is preliminary data.</text>
</comment>
<sequence>MSIITALRSAEHGHTTSGSTYRADLDSILHQVDTSPFPFVPQVLLEDPAHGVDYAAAKAVAFYYIDDVYQHRVLEYSDDPNVHICVELTLSALTLTVSGQWFIDELMSTFFGRTHLIDDSDEESTTFLIDPLTHHKPAASKLADQLALARTRRVASKRRRLL</sequence>
<accession>A0A556CJG1</accession>